<evidence type="ECO:0000256" key="6">
    <source>
        <dbReference type="ARBA" id="ARBA00022840"/>
    </source>
</evidence>
<comment type="caution">
    <text evidence="15">The sequence shown here is derived from an EMBL/GenBank/DDBJ whole genome shotgun (WGS) entry which is preliminary data.</text>
</comment>
<dbReference type="GO" id="GO:0000049">
    <property type="term" value="F:tRNA binding"/>
    <property type="evidence" value="ECO:0007669"/>
    <property type="project" value="UniProtKB-UniRule"/>
</dbReference>
<dbReference type="EMBL" id="MFKE01000023">
    <property type="protein sequence ID" value="OGG34735.1"/>
    <property type="molecule type" value="Genomic_DNA"/>
</dbReference>
<dbReference type="InterPro" id="IPR002306">
    <property type="entry name" value="Trp-tRNA-ligase"/>
</dbReference>
<dbReference type="InterPro" id="IPR014729">
    <property type="entry name" value="Rossmann-like_a/b/a_fold"/>
</dbReference>
<dbReference type="EC" id="6.1.1.2" evidence="2 11"/>
<evidence type="ECO:0000313" key="16">
    <source>
        <dbReference type="Proteomes" id="UP000176186"/>
    </source>
</evidence>
<dbReference type="InterPro" id="IPR012340">
    <property type="entry name" value="NA-bd_OB-fold"/>
</dbReference>
<evidence type="ECO:0000256" key="12">
    <source>
        <dbReference type="PROSITE-ProRule" id="PRU00209"/>
    </source>
</evidence>
<keyword evidence="7 12" id="KW-0694">RNA-binding</keyword>
<keyword evidence="6 13" id="KW-0067">ATP-binding</keyword>
<evidence type="ECO:0000256" key="10">
    <source>
        <dbReference type="ARBA" id="ARBA00049929"/>
    </source>
</evidence>
<organism evidence="15 16">
    <name type="scientific">Candidatus Gottesmanbacteria bacterium RIFOXYB1_FULL_47_11</name>
    <dbReference type="NCBI Taxonomy" id="1798401"/>
    <lineage>
        <taxon>Bacteria</taxon>
        <taxon>Candidatus Gottesmaniibacteriota</taxon>
    </lineage>
</organism>
<dbReference type="GO" id="GO:0005524">
    <property type="term" value="F:ATP binding"/>
    <property type="evidence" value="ECO:0007669"/>
    <property type="project" value="UniProtKB-KW"/>
</dbReference>
<dbReference type="SUPFAM" id="SSF50249">
    <property type="entry name" value="Nucleic acid-binding proteins"/>
    <property type="match status" value="1"/>
</dbReference>
<dbReference type="PROSITE" id="PS50886">
    <property type="entry name" value="TRBD"/>
    <property type="match status" value="1"/>
</dbReference>
<keyword evidence="8 13" id="KW-0648">Protein biosynthesis</keyword>
<gene>
    <name evidence="15" type="ORF">A2363_03185</name>
</gene>
<dbReference type="GO" id="GO:0004830">
    <property type="term" value="F:tryptophan-tRNA ligase activity"/>
    <property type="evidence" value="ECO:0007669"/>
    <property type="project" value="UniProtKB-UniRule"/>
</dbReference>
<dbReference type="PANTHER" id="PTHR43766:SF1">
    <property type="entry name" value="TRYPTOPHAN--TRNA LIGASE, MITOCHONDRIAL"/>
    <property type="match status" value="1"/>
</dbReference>
<evidence type="ECO:0000256" key="3">
    <source>
        <dbReference type="ARBA" id="ARBA00022555"/>
    </source>
</evidence>
<evidence type="ECO:0000256" key="8">
    <source>
        <dbReference type="ARBA" id="ARBA00022917"/>
    </source>
</evidence>
<dbReference type="Gene3D" id="1.10.240.10">
    <property type="entry name" value="Tyrosyl-Transfer RNA Synthetase"/>
    <property type="match status" value="1"/>
</dbReference>
<dbReference type="SUPFAM" id="SSF52374">
    <property type="entry name" value="Nucleotidylyl transferase"/>
    <property type="match status" value="1"/>
</dbReference>
<evidence type="ECO:0000313" key="15">
    <source>
        <dbReference type="EMBL" id="OGG34735.1"/>
    </source>
</evidence>
<dbReference type="AlphaFoldDB" id="A0A1F6BCS9"/>
<evidence type="ECO:0000256" key="9">
    <source>
        <dbReference type="ARBA" id="ARBA00023146"/>
    </source>
</evidence>
<evidence type="ECO:0000256" key="2">
    <source>
        <dbReference type="ARBA" id="ARBA00013161"/>
    </source>
</evidence>
<feature type="domain" description="TRNA-binding" evidence="14">
    <location>
        <begin position="357"/>
        <end position="460"/>
    </location>
</feature>
<evidence type="ECO:0000256" key="5">
    <source>
        <dbReference type="ARBA" id="ARBA00022741"/>
    </source>
</evidence>
<reference evidence="15 16" key="1">
    <citation type="journal article" date="2016" name="Nat. Commun.">
        <title>Thousands of microbial genomes shed light on interconnected biogeochemical processes in an aquifer system.</title>
        <authorList>
            <person name="Anantharaman K."/>
            <person name="Brown C.T."/>
            <person name="Hug L.A."/>
            <person name="Sharon I."/>
            <person name="Castelle C.J."/>
            <person name="Probst A.J."/>
            <person name="Thomas B.C."/>
            <person name="Singh A."/>
            <person name="Wilkins M.J."/>
            <person name="Karaoz U."/>
            <person name="Brodie E.L."/>
            <person name="Williams K.H."/>
            <person name="Hubbard S.S."/>
            <person name="Banfield J.F."/>
        </authorList>
    </citation>
    <scope>NUCLEOTIDE SEQUENCE [LARGE SCALE GENOMIC DNA]</scope>
</reference>
<dbReference type="GO" id="GO:0006436">
    <property type="term" value="P:tryptophanyl-tRNA aminoacylation"/>
    <property type="evidence" value="ECO:0007669"/>
    <property type="project" value="UniProtKB-UniRule"/>
</dbReference>
<evidence type="ECO:0000256" key="11">
    <source>
        <dbReference type="NCBIfam" id="TIGR00233"/>
    </source>
</evidence>
<accession>A0A1F6BCS9</accession>
<evidence type="ECO:0000259" key="14">
    <source>
        <dbReference type="PROSITE" id="PS50886"/>
    </source>
</evidence>
<comment type="similarity">
    <text evidence="1 13">Belongs to the class-I aminoacyl-tRNA synthetase family.</text>
</comment>
<name>A0A1F6BCS9_9BACT</name>
<dbReference type="GO" id="GO:0005829">
    <property type="term" value="C:cytosol"/>
    <property type="evidence" value="ECO:0007669"/>
    <property type="project" value="TreeGrafter"/>
</dbReference>
<dbReference type="Gene3D" id="3.40.50.620">
    <property type="entry name" value="HUPs"/>
    <property type="match status" value="1"/>
</dbReference>
<evidence type="ECO:0000256" key="4">
    <source>
        <dbReference type="ARBA" id="ARBA00022598"/>
    </source>
</evidence>
<evidence type="ECO:0000256" key="7">
    <source>
        <dbReference type="ARBA" id="ARBA00022884"/>
    </source>
</evidence>
<dbReference type="Proteomes" id="UP000176186">
    <property type="component" value="Unassembled WGS sequence"/>
</dbReference>
<dbReference type="Pfam" id="PF01588">
    <property type="entry name" value="tRNA_bind"/>
    <property type="match status" value="1"/>
</dbReference>
<dbReference type="InterPro" id="IPR002547">
    <property type="entry name" value="tRNA-bd_dom"/>
</dbReference>
<evidence type="ECO:0000256" key="13">
    <source>
        <dbReference type="RuleBase" id="RU363036"/>
    </source>
</evidence>
<dbReference type="PRINTS" id="PR01039">
    <property type="entry name" value="TRNASYNTHTRP"/>
</dbReference>
<dbReference type="FunFam" id="1.10.240.10:FF:000005">
    <property type="entry name" value="Tryptophan--tRNA ligase"/>
    <property type="match status" value="1"/>
</dbReference>
<evidence type="ECO:0000256" key="1">
    <source>
        <dbReference type="ARBA" id="ARBA00005594"/>
    </source>
</evidence>
<dbReference type="InterPro" id="IPR002305">
    <property type="entry name" value="aa-tRNA-synth_Ic"/>
</dbReference>
<keyword evidence="5 13" id="KW-0547">Nucleotide-binding</keyword>
<dbReference type="STRING" id="1798401.A2363_03185"/>
<dbReference type="Pfam" id="PF00579">
    <property type="entry name" value="tRNA-synt_1b"/>
    <property type="match status" value="1"/>
</dbReference>
<dbReference type="NCBIfam" id="TIGR00233">
    <property type="entry name" value="trpS"/>
    <property type="match status" value="1"/>
</dbReference>
<proteinExistence type="inferred from homology"/>
<keyword evidence="9 13" id="KW-0030">Aminoacyl-tRNA synthetase</keyword>
<dbReference type="Gene3D" id="2.40.50.140">
    <property type="entry name" value="Nucleic acid-binding proteins"/>
    <property type="match status" value="1"/>
</dbReference>
<dbReference type="PANTHER" id="PTHR43766">
    <property type="entry name" value="TRYPTOPHAN--TRNA LIGASE, MITOCHONDRIAL"/>
    <property type="match status" value="1"/>
</dbReference>
<keyword evidence="3 12" id="KW-0820">tRNA-binding</keyword>
<dbReference type="CDD" id="cd00806">
    <property type="entry name" value="TrpRS_core"/>
    <property type="match status" value="1"/>
</dbReference>
<sequence>MKRIVSGITPSGDGSVHIGNYLGAVRQFKELSRSHDCFLFVADYHALTTVQDKGQLQKNIETLILHELALLGDLTNITFYRQSDINGLHTELQSILNNVTPLGLLKRAHAYKDKLQKDTAEDDVNVGLFSYPMLMAADILLYKPDLVPVGKDQKQHVEITRDVAGRFNKTYKKNIFNLPEPYIPEEVATILGIDGKRKMSKTLGNIISIFDDEKIIEKQVMGTYTDPTRAHATDPGHVAGNMVFTYLDFFGEKEKVAQLKELYTKGQVSDIEVKKYLYESLMKTFAPARARYADLAAHPEKVKVILDRGRQHALAVASKTMEEVREAIGLRNAYSIGPSTPASPAGGSLGTSISIDDFSRVEMTVGNVVEATNKEGSDKLIRLVVDFAEEKPRIIFTAVRPFGYTPEYFLGKQFFFVTNLAPRKMMDEESRGMIMAVDSDTEKKPLFVSAEGLTVGAKIR</sequence>
<keyword evidence="4 13" id="KW-0436">Ligase</keyword>
<protein>
    <recommendedName>
        <fullName evidence="2 11">Tryptophan--tRNA ligase</fullName>
        <ecNumber evidence="2 11">6.1.1.2</ecNumber>
    </recommendedName>
</protein>
<comment type="catalytic activity">
    <reaction evidence="10">
        <text>tRNA(Trp) + L-tryptophan + ATP = L-tryptophyl-tRNA(Trp) + AMP + diphosphate + H(+)</text>
        <dbReference type="Rhea" id="RHEA:24080"/>
        <dbReference type="Rhea" id="RHEA-COMP:9671"/>
        <dbReference type="Rhea" id="RHEA-COMP:9705"/>
        <dbReference type="ChEBI" id="CHEBI:15378"/>
        <dbReference type="ChEBI" id="CHEBI:30616"/>
        <dbReference type="ChEBI" id="CHEBI:33019"/>
        <dbReference type="ChEBI" id="CHEBI:57912"/>
        <dbReference type="ChEBI" id="CHEBI:78442"/>
        <dbReference type="ChEBI" id="CHEBI:78535"/>
        <dbReference type="ChEBI" id="CHEBI:456215"/>
        <dbReference type="EC" id="6.1.1.2"/>
    </reaction>
</comment>
<dbReference type="InterPro" id="IPR050203">
    <property type="entry name" value="Trp-tRNA_synthetase"/>
</dbReference>